<dbReference type="EMBL" id="QRKB01000003">
    <property type="protein sequence ID" value="RHH84461.1"/>
    <property type="molecule type" value="Genomic_DNA"/>
</dbReference>
<comment type="caution">
    <text evidence="1">The sequence shown here is derived from an EMBL/GenBank/DDBJ whole genome shotgun (WGS) entry which is preliminary data.</text>
</comment>
<evidence type="ECO:0000313" key="1">
    <source>
        <dbReference type="EMBL" id="RHH84461.1"/>
    </source>
</evidence>
<protein>
    <submittedName>
        <fullName evidence="1">Uncharacterized protein</fullName>
    </submittedName>
</protein>
<reference evidence="1 2" key="1">
    <citation type="submission" date="2018-08" db="EMBL/GenBank/DDBJ databases">
        <title>A genome reference for cultivated species of the human gut microbiota.</title>
        <authorList>
            <person name="Zou Y."/>
            <person name="Xue W."/>
            <person name="Luo G."/>
        </authorList>
    </citation>
    <scope>NUCLEOTIDE SEQUENCE [LARGE SCALE GENOMIC DNA]</scope>
    <source>
        <strain evidence="1 2">AM16-54</strain>
    </source>
</reference>
<dbReference type="Proteomes" id="UP000284548">
    <property type="component" value="Unassembled WGS sequence"/>
</dbReference>
<dbReference type="RefSeq" id="WP_118253644.1">
    <property type="nucleotide sequence ID" value="NZ_CP156891.1"/>
</dbReference>
<evidence type="ECO:0000313" key="2">
    <source>
        <dbReference type="Proteomes" id="UP000284548"/>
    </source>
</evidence>
<dbReference type="AlphaFoldDB" id="A0A3R6IAP0"/>
<gene>
    <name evidence="1" type="ORF">DW192_02470</name>
</gene>
<proteinExistence type="predicted"/>
<sequence>MMEDYKKEDFDRLKNEVETLVGRKIVSPRDFDFLSRQIEGYTQETVSVSTLKRLWGYVACSCKPSRFNLELLSRMVGYPSWNAFVESKDAVASSRFFFKSKLIADALVVNDLVRLTWQPGRILTIKYLGNDNFKVMESLNSKLAAGDTFTCHQFVADEPLYLSNLTHPGIPPCNYVAGQNGGIKWNVLEG</sequence>
<organism evidence="1 2">
    <name type="scientific">Segatella copri</name>
    <dbReference type="NCBI Taxonomy" id="165179"/>
    <lineage>
        <taxon>Bacteria</taxon>
        <taxon>Pseudomonadati</taxon>
        <taxon>Bacteroidota</taxon>
        <taxon>Bacteroidia</taxon>
        <taxon>Bacteroidales</taxon>
        <taxon>Prevotellaceae</taxon>
        <taxon>Segatella</taxon>
    </lineage>
</organism>
<name>A0A3R6IAP0_9BACT</name>
<accession>A0A3R6IAP0</accession>